<evidence type="ECO:0000256" key="1">
    <source>
        <dbReference type="ARBA" id="ARBA00023157"/>
    </source>
</evidence>
<dbReference type="GO" id="GO:0008237">
    <property type="term" value="F:metallopeptidase activity"/>
    <property type="evidence" value="ECO:0007669"/>
    <property type="project" value="InterPro"/>
</dbReference>
<evidence type="ECO:0000256" key="3">
    <source>
        <dbReference type="SAM" id="SignalP"/>
    </source>
</evidence>
<feature type="compositionally biased region" description="Acidic residues" evidence="2">
    <location>
        <begin position="109"/>
        <end position="121"/>
    </location>
</feature>
<dbReference type="InterPro" id="IPR024079">
    <property type="entry name" value="MetalloPept_cat_dom_sf"/>
</dbReference>
<protein>
    <submittedName>
        <fullName evidence="5">Palmitoyltransferase ZDHHC17</fullName>
    </submittedName>
</protein>
<dbReference type="OrthoDB" id="10035764at2759"/>
<dbReference type="Pfam" id="PF01562">
    <property type="entry name" value="Pep_M12B_propep"/>
    <property type="match status" value="1"/>
</dbReference>
<gene>
    <name evidence="5" type="ORF">DR999_PMT05013</name>
</gene>
<proteinExistence type="predicted"/>
<dbReference type="STRING" id="55544.A0A4D9EJP6"/>
<evidence type="ECO:0000313" key="5">
    <source>
        <dbReference type="EMBL" id="TFK11621.1"/>
    </source>
</evidence>
<feature type="compositionally biased region" description="Pro residues" evidence="2">
    <location>
        <begin position="140"/>
        <end position="152"/>
    </location>
</feature>
<dbReference type="PANTHER" id="PTHR11905:SF256">
    <property type="entry name" value="PEPTIDASE M12B DOMAIN-CONTAINING PROTEIN"/>
    <property type="match status" value="1"/>
</dbReference>
<comment type="caution">
    <text evidence="5">The sequence shown here is derived from an EMBL/GenBank/DDBJ whole genome shotgun (WGS) entry which is preliminary data.</text>
</comment>
<feature type="signal peptide" evidence="3">
    <location>
        <begin position="1"/>
        <end position="25"/>
    </location>
</feature>
<feature type="domain" description="Peptidase M12B propeptide" evidence="4">
    <location>
        <begin position="152"/>
        <end position="215"/>
    </location>
</feature>
<dbReference type="InterPro" id="IPR002870">
    <property type="entry name" value="Peptidase_M12B_N"/>
</dbReference>
<keyword evidence="5" id="KW-0808">Transferase</keyword>
<reference evidence="5 6" key="2">
    <citation type="submission" date="2019-04" db="EMBL/GenBank/DDBJ databases">
        <title>The genome sequence of big-headed turtle.</title>
        <authorList>
            <person name="Gong S."/>
        </authorList>
    </citation>
    <scope>NUCLEOTIDE SEQUENCE [LARGE SCALE GENOMIC DNA]</scope>
    <source>
        <strain evidence="5">DO16091913</strain>
        <tissue evidence="5">Muscle</tissue>
    </source>
</reference>
<dbReference type="PANTHER" id="PTHR11905">
    <property type="entry name" value="ADAM A DISINTEGRIN AND METALLOPROTEASE DOMAIN"/>
    <property type="match status" value="1"/>
</dbReference>
<sequence length="441" mass="48895">MEKKTGMRLSHICCIFYQLCFLSNGIISGLHASGDSEEWEIIFPALWSRGQQEPAGGSGGGGSCSTDPSCGNSSSTSASATPIQVAGSSREVRSVSSPVDRQPQPAGEVAEEEDAEDEYESQEFYHWSPHPQGSGAASQLPPPPSPPPPPPSEDGDEVLLRIPAFARELYLLLKRDSRFLAPGFAVEERLRDEGKSPPGASHSQPERACYYSGTVLRYPGSFASFSTCVGLMGFIQINEDFIFIEPLNHTLAVTGHAHRVYRRKRSIVEKVTEKLAPHNHYCGVVTDKRKSRNQKLGGRGRKKRYSYKLPQEFNIETVVVADPAMVSYHGADAARRFILTILNMVFNLFQHKSLGIQVTLRVTKLVLLHETPADMYIGHHGEKMLESFCKWQHEEFGKKNDIHLEMSTSWGEDMSSVDAAILITRKDFCVHKDEPCDTVGK</sequence>
<dbReference type="SUPFAM" id="SSF55486">
    <property type="entry name" value="Metalloproteases ('zincins'), catalytic domain"/>
    <property type="match status" value="1"/>
</dbReference>
<reference evidence="5 6" key="1">
    <citation type="submission" date="2019-04" db="EMBL/GenBank/DDBJ databases">
        <title>Draft genome of the big-headed turtle Platysternon megacephalum.</title>
        <authorList>
            <person name="Gong S."/>
        </authorList>
    </citation>
    <scope>NUCLEOTIDE SEQUENCE [LARGE SCALE GENOMIC DNA]</scope>
    <source>
        <strain evidence="5">DO16091913</strain>
        <tissue evidence="5">Muscle</tissue>
    </source>
</reference>
<keyword evidence="3" id="KW-0732">Signal</keyword>
<keyword evidence="1" id="KW-1015">Disulfide bond</keyword>
<dbReference type="Proteomes" id="UP000297703">
    <property type="component" value="Unassembled WGS sequence"/>
</dbReference>
<dbReference type="AlphaFoldDB" id="A0A4D9EJP6"/>
<dbReference type="EMBL" id="QXTE01000029">
    <property type="protein sequence ID" value="TFK11621.1"/>
    <property type="molecule type" value="Genomic_DNA"/>
</dbReference>
<dbReference type="Gene3D" id="3.40.390.10">
    <property type="entry name" value="Collagenase (Catalytic Domain)"/>
    <property type="match status" value="1"/>
</dbReference>
<evidence type="ECO:0000259" key="4">
    <source>
        <dbReference type="Pfam" id="PF01562"/>
    </source>
</evidence>
<dbReference type="GO" id="GO:0016740">
    <property type="term" value="F:transferase activity"/>
    <property type="evidence" value="ECO:0007669"/>
    <property type="project" value="UniProtKB-KW"/>
</dbReference>
<accession>A0A4D9EJP6</accession>
<feature type="region of interest" description="Disordered" evidence="2">
    <location>
        <begin position="50"/>
        <end position="156"/>
    </location>
</feature>
<name>A0A4D9EJP6_9SAUR</name>
<organism evidence="5 6">
    <name type="scientific">Platysternon megacephalum</name>
    <name type="common">big-headed turtle</name>
    <dbReference type="NCBI Taxonomy" id="55544"/>
    <lineage>
        <taxon>Eukaryota</taxon>
        <taxon>Metazoa</taxon>
        <taxon>Chordata</taxon>
        <taxon>Craniata</taxon>
        <taxon>Vertebrata</taxon>
        <taxon>Euteleostomi</taxon>
        <taxon>Archelosauria</taxon>
        <taxon>Testudinata</taxon>
        <taxon>Testudines</taxon>
        <taxon>Cryptodira</taxon>
        <taxon>Durocryptodira</taxon>
        <taxon>Testudinoidea</taxon>
        <taxon>Platysternidae</taxon>
        <taxon>Platysternon</taxon>
    </lineage>
</organism>
<evidence type="ECO:0000256" key="2">
    <source>
        <dbReference type="SAM" id="MobiDB-lite"/>
    </source>
</evidence>
<evidence type="ECO:0000313" key="6">
    <source>
        <dbReference type="Proteomes" id="UP000297703"/>
    </source>
</evidence>
<feature type="chain" id="PRO_5020028857" evidence="3">
    <location>
        <begin position="26"/>
        <end position="441"/>
    </location>
</feature>
<keyword evidence="6" id="KW-1185">Reference proteome</keyword>